<accession>A0A256GTA6</accession>
<comment type="caution">
    <text evidence="1">The sequence shown here is derived from an EMBL/GenBank/DDBJ whole genome shotgun (WGS) entry which is preliminary data.</text>
</comment>
<reference evidence="1 2" key="1">
    <citation type="submission" date="2017-07" db="EMBL/GenBank/DDBJ databases">
        <title>Draft genome of Ochrobactrum lupini type strain LUP21.</title>
        <authorList>
            <person name="Krzyzanowska D.M."/>
            <person name="Jafra S."/>
        </authorList>
    </citation>
    <scope>NUCLEOTIDE SEQUENCE [LARGE SCALE GENOMIC DNA]</scope>
    <source>
        <strain evidence="1 2">LUP21</strain>
    </source>
</reference>
<dbReference type="EMBL" id="NNRN01000044">
    <property type="protein sequence ID" value="OYR30362.1"/>
    <property type="molecule type" value="Genomic_DNA"/>
</dbReference>
<dbReference type="AntiFam" id="ANF00227">
    <property type="entry name" value="Shadow ORF (opposite hmrR)"/>
</dbReference>
<dbReference type="Proteomes" id="UP000216363">
    <property type="component" value="Unassembled WGS sequence"/>
</dbReference>
<gene>
    <name evidence="1" type="ORF">CES86_1686</name>
</gene>
<name>A0A256GTA6_9HYPH</name>
<dbReference type="AlphaFoldDB" id="A0A256GTA6"/>
<evidence type="ECO:0000313" key="1">
    <source>
        <dbReference type="EMBL" id="OYR30362.1"/>
    </source>
</evidence>
<evidence type="ECO:0000313" key="2">
    <source>
        <dbReference type="Proteomes" id="UP000216363"/>
    </source>
</evidence>
<sequence length="129" mass="14473">MFGCAEIVVRERSDDIAILHMAIVTRADHPGEFVLESRQSVDLVTNHIQLAYGNLIGILTRALGMSAKIEEFTDSLNSEAEITCMLDERQAFPVRRFKTALITLRPVCGLHQAHFLIVPYGRDLHPCLL</sequence>
<proteinExistence type="predicted"/>
<protein>
    <submittedName>
        <fullName evidence="1">Uncharacterized protein</fullName>
    </submittedName>
</protein>
<organism evidence="1 2">
    <name type="scientific">Brucella lupini</name>
    <dbReference type="NCBI Taxonomy" id="255457"/>
    <lineage>
        <taxon>Bacteria</taxon>
        <taxon>Pseudomonadati</taxon>
        <taxon>Pseudomonadota</taxon>
        <taxon>Alphaproteobacteria</taxon>
        <taxon>Hyphomicrobiales</taxon>
        <taxon>Brucellaceae</taxon>
        <taxon>Brucella/Ochrobactrum group</taxon>
        <taxon>Brucella</taxon>
    </lineage>
</organism>